<name>A0A1G7LKR5_9BRAD</name>
<dbReference type="AlphaFoldDB" id="A0A1G7LKR5"/>
<sequence>MHYLFRGNLPMMRSHKFSSAEMEAQMMAGRLTFLFDENGKLFESSIAPAPPEAESESPLR</sequence>
<dbReference type="Proteomes" id="UP000199245">
    <property type="component" value="Unassembled WGS sequence"/>
</dbReference>
<dbReference type="EMBL" id="FMZW01000058">
    <property type="protein sequence ID" value="SDF49944.1"/>
    <property type="molecule type" value="Genomic_DNA"/>
</dbReference>
<evidence type="ECO:0000313" key="1">
    <source>
        <dbReference type="EMBL" id="SDF49944.1"/>
    </source>
</evidence>
<protein>
    <submittedName>
        <fullName evidence="1">Uncharacterized protein</fullName>
    </submittedName>
</protein>
<reference evidence="1 2" key="1">
    <citation type="submission" date="2016-10" db="EMBL/GenBank/DDBJ databases">
        <authorList>
            <person name="de Groot N.N."/>
        </authorList>
    </citation>
    <scope>NUCLEOTIDE SEQUENCE [LARGE SCALE GENOMIC DNA]</scope>
    <source>
        <strain evidence="1 2">R5</strain>
    </source>
</reference>
<accession>A0A1G7LKR5</accession>
<organism evidence="1 2">
    <name type="scientific">Bradyrhizobium brasilense</name>
    <dbReference type="NCBI Taxonomy" id="1419277"/>
    <lineage>
        <taxon>Bacteria</taxon>
        <taxon>Pseudomonadati</taxon>
        <taxon>Pseudomonadota</taxon>
        <taxon>Alphaproteobacteria</taxon>
        <taxon>Hyphomicrobiales</taxon>
        <taxon>Nitrobacteraceae</taxon>
        <taxon>Bradyrhizobium</taxon>
    </lineage>
</organism>
<evidence type="ECO:0000313" key="2">
    <source>
        <dbReference type="Proteomes" id="UP000199245"/>
    </source>
</evidence>
<proteinExistence type="predicted"/>
<gene>
    <name evidence="1" type="ORF">SAMN05216337_105834</name>
</gene>
<dbReference type="RefSeq" id="WP_092089763.1">
    <property type="nucleotide sequence ID" value="NZ_FMZW01000058.1"/>
</dbReference>